<reference evidence="1" key="1">
    <citation type="journal article" date="2014" name="Front. Microbiol.">
        <title>High frequency of phylogenetically diverse reductive dehalogenase-homologous genes in deep subseafloor sedimentary metagenomes.</title>
        <authorList>
            <person name="Kawai M."/>
            <person name="Futagami T."/>
            <person name="Toyoda A."/>
            <person name="Takaki Y."/>
            <person name="Nishi S."/>
            <person name="Hori S."/>
            <person name="Arai W."/>
            <person name="Tsubouchi T."/>
            <person name="Morono Y."/>
            <person name="Uchiyama I."/>
            <person name="Ito T."/>
            <person name="Fujiyama A."/>
            <person name="Inagaki F."/>
            <person name="Takami H."/>
        </authorList>
    </citation>
    <scope>NUCLEOTIDE SEQUENCE</scope>
    <source>
        <strain evidence="1">Expedition CK06-06</strain>
    </source>
</reference>
<evidence type="ECO:0000313" key="1">
    <source>
        <dbReference type="EMBL" id="GAH84468.1"/>
    </source>
</evidence>
<comment type="caution">
    <text evidence="1">The sequence shown here is derived from an EMBL/GenBank/DDBJ whole genome shotgun (WGS) entry which is preliminary data.</text>
</comment>
<sequence length="113" mass="12797">NQGKYPHAFREFKKYVDNGMLPTNPYTLMAMTDDEIVGNIYFDPVAFEDDSPDGVNAKFKGEPGVIFYSVYRSPGDTTFIIHYSLVGINEEGKPITFTDPGQKKHIFIIHDES</sequence>
<accession>X1KR59</accession>
<protein>
    <submittedName>
        <fullName evidence="1">Uncharacterized protein</fullName>
    </submittedName>
</protein>
<dbReference type="EMBL" id="BARU01035789">
    <property type="protein sequence ID" value="GAH84468.1"/>
    <property type="molecule type" value="Genomic_DNA"/>
</dbReference>
<feature type="non-terminal residue" evidence="1">
    <location>
        <position position="1"/>
    </location>
</feature>
<name>X1KR59_9ZZZZ</name>
<dbReference type="AlphaFoldDB" id="X1KR59"/>
<gene>
    <name evidence="1" type="ORF">S03H2_55968</name>
</gene>
<organism evidence="1">
    <name type="scientific">marine sediment metagenome</name>
    <dbReference type="NCBI Taxonomy" id="412755"/>
    <lineage>
        <taxon>unclassified sequences</taxon>
        <taxon>metagenomes</taxon>
        <taxon>ecological metagenomes</taxon>
    </lineage>
</organism>
<proteinExistence type="predicted"/>